<dbReference type="SUPFAM" id="SSF48452">
    <property type="entry name" value="TPR-like"/>
    <property type="match status" value="1"/>
</dbReference>
<protein>
    <submittedName>
        <fullName evidence="1">Uncharacterized protein</fullName>
    </submittedName>
</protein>
<proteinExistence type="predicted"/>
<accession>A0A9X7AHZ7</accession>
<comment type="caution">
    <text evidence="1">The sequence shown here is derived from an EMBL/GenBank/DDBJ whole genome shotgun (WGS) entry which is preliminary data.</text>
</comment>
<gene>
    <name evidence="1" type="ORF">COK72_28815</name>
</gene>
<sequence>MLVIYRQRRRGYRSVHVIKKEEINLLLHEWYREIRSQNFSKAKELKQSIDTKVNSMEEDRKNTEFYSLVDFRFKMLSAEFYPHQSDISKNDLRKMKLDEAPSDESLLYYYHFFKASHATVNGDFKVAEKHYGIAESLLGNIQDPIEKAEFNFKLSSYYYHVCQPILVIQYATRARNTFEGLYGYSRKVAACDNVLGLACVKLNEFEQAEVYFMSSLDILKKQNEEELMLRVRHSLGVMYAEQNLSDLALRYLSEVSQKIPNHFRAIFLEARENLKLGKTKLAASLIEKGLIICNELEQKEYEHHFTILKEMNENVSAEELELAISKGISFFNEVGLWQYVQEYAEKLAVKYHEEGNSIKSSEYFYLGYKEKEKGFQKGALK</sequence>
<reference evidence="1 2" key="1">
    <citation type="submission" date="2017-09" db="EMBL/GenBank/DDBJ databases">
        <title>Large-scale bioinformatics analysis of Bacillus genomes uncovers conserved roles of natural products in bacterial physiology.</title>
        <authorList>
            <consortium name="Agbiome Team Llc"/>
            <person name="Bleich R.M."/>
            <person name="Grubbs K.J."/>
            <person name="Santa Maria K.C."/>
            <person name="Allen S.E."/>
            <person name="Farag S."/>
            <person name="Shank E.A."/>
            <person name="Bowers A."/>
        </authorList>
    </citation>
    <scope>NUCLEOTIDE SEQUENCE [LARGE SCALE GENOMIC DNA]</scope>
    <source>
        <strain evidence="1 2">AFS065400</strain>
    </source>
</reference>
<name>A0A9X7AHZ7_BACTU</name>
<dbReference type="EMBL" id="NVCO01000107">
    <property type="protein sequence ID" value="PFT37936.1"/>
    <property type="molecule type" value="Genomic_DNA"/>
</dbReference>
<dbReference type="AlphaFoldDB" id="A0A9X7AHZ7"/>
<dbReference type="Gene3D" id="1.25.40.10">
    <property type="entry name" value="Tetratricopeptide repeat domain"/>
    <property type="match status" value="1"/>
</dbReference>
<evidence type="ECO:0000313" key="1">
    <source>
        <dbReference type="EMBL" id="PFT37936.1"/>
    </source>
</evidence>
<dbReference type="InterPro" id="IPR011990">
    <property type="entry name" value="TPR-like_helical_dom_sf"/>
</dbReference>
<dbReference type="Pfam" id="PF18801">
    <property type="entry name" value="RapH_N"/>
    <property type="match status" value="1"/>
</dbReference>
<organism evidence="1 2">
    <name type="scientific">Bacillus thuringiensis</name>
    <dbReference type="NCBI Taxonomy" id="1428"/>
    <lineage>
        <taxon>Bacteria</taxon>
        <taxon>Bacillati</taxon>
        <taxon>Bacillota</taxon>
        <taxon>Bacilli</taxon>
        <taxon>Bacillales</taxon>
        <taxon>Bacillaceae</taxon>
        <taxon>Bacillus</taxon>
        <taxon>Bacillus cereus group</taxon>
    </lineage>
</organism>
<evidence type="ECO:0000313" key="2">
    <source>
        <dbReference type="Proteomes" id="UP000226106"/>
    </source>
</evidence>
<dbReference type="Proteomes" id="UP000226106">
    <property type="component" value="Unassembled WGS sequence"/>
</dbReference>
<dbReference type="RefSeq" id="WP_043938265.1">
    <property type="nucleotide sequence ID" value="NZ_CP012099.1"/>
</dbReference>